<organism evidence="1">
    <name type="scientific">Medioppia subpectinata</name>
    <dbReference type="NCBI Taxonomy" id="1979941"/>
    <lineage>
        <taxon>Eukaryota</taxon>
        <taxon>Metazoa</taxon>
        <taxon>Ecdysozoa</taxon>
        <taxon>Arthropoda</taxon>
        <taxon>Chelicerata</taxon>
        <taxon>Arachnida</taxon>
        <taxon>Acari</taxon>
        <taxon>Acariformes</taxon>
        <taxon>Sarcoptiformes</taxon>
        <taxon>Oribatida</taxon>
        <taxon>Brachypylina</taxon>
        <taxon>Oppioidea</taxon>
        <taxon>Oppiidae</taxon>
        <taxon>Medioppia</taxon>
    </lineage>
</organism>
<keyword evidence="2" id="KW-1185">Reference proteome</keyword>
<reference evidence="1" key="1">
    <citation type="submission" date="2020-11" db="EMBL/GenBank/DDBJ databases">
        <authorList>
            <person name="Tran Van P."/>
        </authorList>
    </citation>
    <scope>NUCLEOTIDE SEQUENCE</scope>
</reference>
<dbReference type="AlphaFoldDB" id="A0A7R9L544"/>
<accession>A0A7R9L544</accession>
<proteinExistence type="predicted"/>
<dbReference type="Proteomes" id="UP000759131">
    <property type="component" value="Unassembled WGS sequence"/>
</dbReference>
<evidence type="ECO:0000313" key="1">
    <source>
        <dbReference type="EMBL" id="CAD7635089.1"/>
    </source>
</evidence>
<name>A0A7R9L544_9ACAR</name>
<dbReference type="EMBL" id="OC870573">
    <property type="protein sequence ID" value="CAD7635089.1"/>
    <property type="molecule type" value="Genomic_DNA"/>
</dbReference>
<protein>
    <submittedName>
        <fullName evidence="1">Uncharacterized protein</fullName>
    </submittedName>
</protein>
<sequence>MVIVPVYCIYIWFSTPYSPDKFKKLFGSSQTPFYDKPETNDHRIANISENSL</sequence>
<dbReference type="EMBL" id="CAJPIZ010015998">
    <property type="protein sequence ID" value="CAG2115519.1"/>
    <property type="molecule type" value="Genomic_DNA"/>
</dbReference>
<gene>
    <name evidence="1" type="ORF">OSB1V03_LOCUS15481</name>
</gene>
<evidence type="ECO:0000313" key="2">
    <source>
        <dbReference type="Proteomes" id="UP000759131"/>
    </source>
</evidence>